<feature type="signal peptide" evidence="1">
    <location>
        <begin position="1"/>
        <end position="32"/>
    </location>
</feature>
<reference evidence="2" key="1">
    <citation type="submission" date="2014-07" db="EMBL/GenBank/DDBJ databases">
        <authorList>
            <person name="Martin A.A"/>
            <person name="De Silva N."/>
        </authorList>
    </citation>
    <scope>NUCLEOTIDE SEQUENCE</scope>
</reference>
<evidence type="ECO:0000313" key="2">
    <source>
        <dbReference type="Proteomes" id="UP000035680"/>
    </source>
</evidence>
<keyword evidence="1" id="KW-0732">Signal</keyword>
<feature type="chain" id="PRO_5005330227" evidence="1">
    <location>
        <begin position="33"/>
        <end position="362"/>
    </location>
</feature>
<organism evidence="2 3">
    <name type="scientific">Strongyloides venezuelensis</name>
    <name type="common">Threadworm</name>
    <dbReference type="NCBI Taxonomy" id="75913"/>
    <lineage>
        <taxon>Eukaryota</taxon>
        <taxon>Metazoa</taxon>
        <taxon>Ecdysozoa</taxon>
        <taxon>Nematoda</taxon>
        <taxon>Chromadorea</taxon>
        <taxon>Rhabditida</taxon>
        <taxon>Tylenchina</taxon>
        <taxon>Panagrolaimomorpha</taxon>
        <taxon>Strongyloidoidea</taxon>
        <taxon>Strongyloididae</taxon>
        <taxon>Strongyloides</taxon>
    </lineage>
</organism>
<evidence type="ECO:0000313" key="3">
    <source>
        <dbReference type="WBParaSite" id="SVE_1166200.1"/>
    </source>
</evidence>
<accession>A0A0K0FQH1</accession>
<proteinExistence type="predicted"/>
<dbReference type="WBParaSite" id="SVE_1166200.1">
    <property type="protein sequence ID" value="SVE_1166200.1"/>
    <property type="gene ID" value="SVE_1166200"/>
</dbReference>
<sequence>MFFGRKLAKMLRNFDAVLSLALFSSLILKKSAENMLICLHYCLPSLYGQSYLLNSSSKMPPDLDSDYDEAIEKVLSQEKKAVKYSKKQRILNQTPRLRNNNVTDNNKENECSDLFVTQETCLSAESQSHSLSISQDSTFMHLLELKLNNMAEKITTTYKKIEIVEENVSIIISMIENIAFQTSPKRKAPKKDKDGLNATWTVMIGTEDKPIYLGDQQKSGPKLRQSLDRHMDVNLIAKYMASPYILGITLADYMISRDIQMKFKFYQSLTRTFRRSPMPENKMRIFKQSLMYCGMEYYNSKIEGKLIFSTVVEAINNKDNHWRCGDQRLNFNVDNTEFFGKVSTLFYLHMRQLKLLFHENFP</sequence>
<dbReference type="AlphaFoldDB" id="A0A0K0FQH1"/>
<dbReference type="Proteomes" id="UP000035680">
    <property type="component" value="Unassembled WGS sequence"/>
</dbReference>
<reference evidence="3" key="2">
    <citation type="submission" date="2015-08" db="UniProtKB">
        <authorList>
            <consortium name="WormBaseParasite"/>
        </authorList>
    </citation>
    <scope>IDENTIFICATION</scope>
</reference>
<evidence type="ECO:0000256" key="1">
    <source>
        <dbReference type="SAM" id="SignalP"/>
    </source>
</evidence>
<name>A0A0K0FQH1_STRVS</name>
<keyword evidence="2" id="KW-1185">Reference proteome</keyword>
<protein>
    <submittedName>
        <fullName evidence="3">DUF4806 domain-containing protein</fullName>
    </submittedName>
</protein>